<evidence type="ECO:0000313" key="1">
    <source>
        <dbReference type="EMBL" id="CAJ0808723.1"/>
    </source>
</evidence>
<sequence>MVDFAKADFTTDPTPLTVTVTPTVSGSNSIKLQLQPLPKFSINYKPDGNGWEKFNADTLKHVATSLIAQITPFVTATLQTKGQGYLDGQTVTVPPIPMTYQGISLTLTPSNLNISTSDSDHVLVSATVKIT</sequence>
<keyword evidence="2" id="KW-1185">Reference proteome</keyword>
<evidence type="ECO:0000313" key="2">
    <source>
        <dbReference type="Proteomes" id="UP001189813"/>
    </source>
</evidence>
<name>A0ABM9JYQ7_9RALS</name>
<comment type="caution">
    <text evidence="1">The sequence shown here is derived from an EMBL/GenBank/DDBJ whole genome shotgun (WGS) entry which is preliminary data.</text>
</comment>
<gene>
    <name evidence="1" type="ORF">LMG19083_04760</name>
</gene>
<dbReference type="Proteomes" id="UP001189813">
    <property type="component" value="Unassembled WGS sequence"/>
</dbReference>
<organism evidence="1 2">
    <name type="scientific">Ralstonia psammae</name>
    <dbReference type="NCBI Taxonomy" id="3058598"/>
    <lineage>
        <taxon>Bacteria</taxon>
        <taxon>Pseudomonadati</taxon>
        <taxon>Pseudomonadota</taxon>
        <taxon>Betaproteobacteria</taxon>
        <taxon>Burkholderiales</taxon>
        <taxon>Burkholderiaceae</taxon>
        <taxon>Ralstonia</taxon>
    </lineage>
</organism>
<proteinExistence type="predicted"/>
<dbReference type="EMBL" id="CATZBU010000021">
    <property type="protein sequence ID" value="CAJ0808723.1"/>
    <property type="molecule type" value="Genomic_DNA"/>
</dbReference>
<reference evidence="1 2" key="1">
    <citation type="submission" date="2023-07" db="EMBL/GenBank/DDBJ databases">
        <authorList>
            <person name="Peeters C."/>
        </authorList>
    </citation>
    <scope>NUCLEOTIDE SEQUENCE [LARGE SCALE GENOMIC DNA]</scope>
    <source>
        <strain evidence="1 2">LMG 19083</strain>
    </source>
</reference>
<protein>
    <submittedName>
        <fullName evidence="1">Uncharacterized protein</fullName>
    </submittedName>
</protein>
<accession>A0ABM9JYQ7</accession>
<dbReference type="RefSeq" id="WP_316669279.1">
    <property type="nucleotide sequence ID" value="NZ_CATZBU010000021.1"/>
</dbReference>